<dbReference type="GO" id="GO:0016887">
    <property type="term" value="F:ATP hydrolysis activity"/>
    <property type="evidence" value="ECO:0007669"/>
    <property type="project" value="InterPro"/>
</dbReference>
<dbReference type="InterPro" id="IPR003439">
    <property type="entry name" value="ABC_transporter-like_ATP-bd"/>
</dbReference>
<dbReference type="AlphaFoldDB" id="A0A930PHU4"/>
<dbReference type="PANTHER" id="PTHR24220:SF685">
    <property type="entry name" value="ABC TRANSPORTER RELATED"/>
    <property type="match status" value="1"/>
</dbReference>
<evidence type="ECO:0000259" key="4">
    <source>
        <dbReference type="PROSITE" id="PS50893"/>
    </source>
</evidence>
<keyword evidence="3 5" id="KW-0067">ATP-binding</keyword>
<name>A0A930PHU4_9MICC</name>
<dbReference type="Pfam" id="PF00005">
    <property type="entry name" value="ABC_tran"/>
    <property type="match status" value="1"/>
</dbReference>
<proteinExistence type="predicted"/>
<evidence type="ECO:0000313" key="5">
    <source>
        <dbReference type="EMBL" id="MBF1649261.1"/>
    </source>
</evidence>
<comment type="caution">
    <text evidence="5">The sequence shown here is derived from an EMBL/GenBank/DDBJ whole genome shotgun (WGS) entry which is preliminary data.</text>
</comment>
<dbReference type="EMBL" id="JABZXJ010000012">
    <property type="protein sequence ID" value="MBF1649261.1"/>
    <property type="molecule type" value="Genomic_DNA"/>
</dbReference>
<dbReference type="GO" id="GO:0098796">
    <property type="term" value="C:membrane protein complex"/>
    <property type="evidence" value="ECO:0007669"/>
    <property type="project" value="UniProtKB-ARBA"/>
</dbReference>
<dbReference type="SUPFAM" id="SSF52540">
    <property type="entry name" value="P-loop containing nucleoside triphosphate hydrolases"/>
    <property type="match status" value="1"/>
</dbReference>
<dbReference type="PANTHER" id="PTHR24220">
    <property type="entry name" value="IMPORT ATP-BINDING PROTEIN"/>
    <property type="match status" value="1"/>
</dbReference>
<dbReference type="InterPro" id="IPR017911">
    <property type="entry name" value="MacB-like_ATP-bd"/>
</dbReference>
<accession>A0A930PHU4</accession>
<sequence length="256" mass="27498">MMAFPHTAEEIITGVGIYKSFPSAGSREQLSVLKGINLQIQRGSFTGIVGPSGSGKSTLLNCLAGLEPLTSGTVTIGGTDISSLRGNKLVAFRRDHLGFIFQSYNLIPALTAYENVLLPAQLAGLRHAHRRAREALHAVHMLDFSRSLPNRLSGGQAQRVAIARALASGAELIFADEPTGALDTKTGNLVLDILRHLVDEEHRTIVMVTHDLDAASRTDTVFVMRDGTLHETLESPHTPEILAALDRAAAYETDAS</sequence>
<organism evidence="5 6">
    <name type="scientific">Rothia dentocariosa</name>
    <dbReference type="NCBI Taxonomy" id="2047"/>
    <lineage>
        <taxon>Bacteria</taxon>
        <taxon>Bacillati</taxon>
        <taxon>Actinomycetota</taxon>
        <taxon>Actinomycetes</taxon>
        <taxon>Micrococcales</taxon>
        <taxon>Micrococcaceae</taxon>
        <taxon>Rothia</taxon>
    </lineage>
</organism>
<dbReference type="CDD" id="cd03255">
    <property type="entry name" value="ABC_MJ0796_LolCDE_FtsE"/>
    <property type="match status" value="1"/>
</dbReference>
<dbReference type="InterPro" id="IPR003593">
    <property type="entry name" value="AAA+_ATPase"/>
</dbReference>
<dbReference type="GO" id="GO:0005886">
    <property type="term" value="C:plasma membrane"/>
    <property type="evidence" value="ECO:0007669"/>
    <property type="project" value="TreeGrafter"/>
</dbReference>
<dbReference type="GO" id="GO:0005524">
    <property type="term" value="F:ATP binding"/>
    <property type="evidence" value="ECO:0007669"/>
    <property type="project" value="UniProtKB-KW"/>
</dbReference>
<evidence type="ECO:0000256" key="3">
    <source>
        <dbReference type="ARBA" id="ARBA00022840"/>
    </source>
</evidence>
<dbReference type="InterPro" id="IPR015854">
    <property type="entry name" value="ABC_transpr_LolD-like"/>
</dbReference>
<evidence type="ECO:0000256" key="2">
    <source>
        <dbReference type="ARBA" id="ARBA00022741"/>
    </source>
</evidence>
<keyword evidence="2" id="KW-0547">Nucleotide-binding</keyword>
<dbReference type="Proteomes" id="UP000769484">
    <property type="component" value="Unassembled WGS sequence"/>
</dbReference>
<dbReference type="PROSITE" id="PS00211">
    <property type="entry name" value="ABC_TRANSPORTER_1"/>
    <property type="match status" value="1"/>
</dbReference>
<dbReference type="SMART" id="SM00382">
    <property type="entry name" value="AAA"/>
    <property type="match status" value="1"/>
</dbReference>
<evidence type="ECO:0000256" key="1">
    <source>
        <dbReference type="ARBA" id="ARBA00022448"/>
    </source>
</evidence>
<feature type="domain" description="ABC transporter" evidence="4">
    <location>
        <begin position="12"/>
        <end position="251"/>
    </location>
</feature>
<dbReference type="Gene3D" id="3.40.50.300">
    <property type="entry name" value="P-loop containing nucleotide triphosphate hydrolases"/>
    <property type="match status" value="1"/>
</dbReference>
<dbReference type="InterPro" id="IPR027417">
    <property type="entry name" value="P-loop_NTPase"/>
</dbReference>
<dbReference type="PROSITE" id="PS50893">
    <property type="entry name" value="ABC_TRANSPORTER_2"/>
    <property type="match status" value="1"/>
</dbReference>
<evidence type="ECO:0000313" key="6">
    <source>
        <dbReference type="Proteomes" id="UP000769484"/>
    </source>
</evidence>
<dbReference type="GO" id="GO:0022857">
    <property type="term" value="F:transmembrane transporter activity"/>
    <property type="evidence" value="ECO:0007669"/>
    <property type="project" value="TreeGrafter"/>
</dbReference>
<protein>
    <submittedName>
        <fullName evidence="5">ABC transporter ATP-binding protein</fullName>
    </submittedName>
</protein>
<reference evidence="5" key="1">
    <citation type="submission" date="2020-04" db="EMBL/GenBank/DDBJ databases">
        <title>Deep metagenomics examines the oral microbiome during advanced dental caries in children, revealing novel taxa and co-occurrences with host molecules.</title>
        <authorList>
            <person name="Baker J.L."/>
            <person name="Morton J.T."/>
            <person name="Dinis M."/>
            <person name="Alvarez R."/>
            <person name="Tran N.C."/>
            <person name="Knight R."/>
            <person name="Edlund A."/>
        </authorList>
    </citation>
    <scope>NUCLEOTIDE SEQUENCE</scope>
    <source>
        <strain evidence="5">JCVI_47_bin.4</strain>
    </source>
</reference>
<dbReference type="FunFam" id="3.40.50.300:FF:000032">
    <property type="entry name" value="Export ABC transporter ATP-binding protein"/>
    <property type="match status" value="1"/>
</dbReference>
<keyword evidence="1" id="KW-0813">Transport</keyword>
<gene>
    <name evidence="5" type="ORF">HXO56_04045</name>
</gene>
<dbReference type="InterPro" id="IPR017871">
    <property type="entry name" value="ABC_transporter-like_CS"/>
</dbReference>